<dbReference type="InterPro" id="IPR002912">
    <property type="entry name" value="ACT_dom"/>
</dbReference>
<evidence type="ECO:0000313" key="4">
    <source>
        <dbReference type="Proteomes" id="UP001497416"/>
    </source>
</evidence>
<sequence>MMEYTATVEEENKEIANRYKDLLKGTYQTLSEEDKKLIRKAFEVAVEAHSSQRRKSGEPYIFHPIAVAKIVADEIGLGATSIAAALLHDVVEDTHYTVDDMQQLFGETVARIVSGLTKISRLKQDQDYSIQAENFRKMLLTLHDDVRVILIKIADRLHNMQTMDAMPPHKQVKIASETLYIYAPLAHRLGLYNIKTELEDLGLKYTEPDVYNDILVKIKENKEEQQKYIDTFNSKIREALDDVGFKYQIKGRFKSIYSIRRKMRKQNVSFDEVYDKFAIRIIYTPTSKDEKFDAWKIYSIVTDFYKPNPARLRDWISQPKSTGYEALHITVVGPDAKWVEVQIRSDRMDEIAEKGYAAHFKYKQGNENENGLDDWLNRLKETLENNTLNAVDFVEDFKLNLYAKEIYVFTPKGDLKSLPKGASALDFAFAIHTDVGLKTRGAKVNGKLVPLSHELKSGDQVDILTSATNKPNSRWLDFVMTARARTKIKSALKADEKKIAEEGKAILARKLRHLKINYDEKLIHEIASYFNLQTSFDLFYRIGNGAIDNTLLKEFVSQRSSPIMNFLKNPFKRNAHKNITDNEEVTNKYDALVFGQEEEKLEYSLSVCCKPIPGDAVFGFVTINDGIKVHKNNCPNAISLQSNFAYRIIKAKWIDSTKQEFSAILMVSGVDNKGIVNNITRIISSNMDVFINSINISGNAGVFEGKISLTVKNRNQLTKMMNSIKKVEGVQKVTRVNSL</sequence>
<dbReference type="PROSITE" id="PS51880">
    <property type="entry name" value="TGS"/>
    <property type="match status" value="1"/>
</dbReference>
<name>A0ABM9P154_9FLAO</name>
<dbReference type="SUPFAM" id="SSF81301">
    <property type="entry name" value="Nucleotidyltransferase"/>
    <property type="match status" value="1"/>
</dbReference>
<dbReference type="PANTHER" id="PTHR21262">
    <property type="entry name" value="GUANOSINE-3',5'-BIS DIPHOSPHATE 3'-PYROPHOSPHOHYDROLASE"/>
    <property type="match status" value="1"/>
</dbReference>
<comment type="caution">
    <text evidence="3">The sequence shown here is derived from an EMBL/GenBank/DDBJ whole genome shotgun (WGS) entry which is preliminary data.</text>
</comment>
<dbReference type="CDD" id="cd05399">
    <property type="entry name" value="NT_Rel-Spo_like"/>
    <property type="match status" value="1"/>
</dbReference>
<dbReference type="CDD" id="cd01668">
    <property type="entry name" value="TGS_RSH"/>
    <property type="match status" value="1"/>
</dbReference>
<dbReference type="InterPro" id="IPR007685">
    <property type="entry name" value="RelA_SpoT"/>
</dbReference>
<dbReference type="SMART" id="SM00471">
    <property type="entry name" value="HDc"/>
    <property type="match status" value="1"/>
</dbReference>
<dbReference type="PANTHER" id="PTHR21262:SF31">
    <property type="entry name" value="GTP PYROPHOSPHOKINASE"/>
    <property type="match status" value="1"/>
</dbReference>
<dbReference type="Gene3D" id="3.30.70.260">
    <property type="match status" value="1"/>
</dbReference>
<evidence type="ECO:0000313" key="3">
    <source>
        <dbReference type="EMBL" id="CAL2086254.1"/>
    </source>
</evidence>
<dbReference type="InterPro" id="IPR033655">
    <property type="entry name" value="TGS_RelA/SpoT"/>
</dbReference>
<keyword evidence="3" id="KW-0808">Transferase</keyword>
<dbReference type="SUPFAM" id="SSF109604">
    <property type="entry name" value="HD-domain/PDEase-like"/>
    <property type="match status" value="1"/>
</dbReference>
<comment type="function">
    <text evidence="1">In eubacteria ppGpp (guanosine 3'-diphosphate 5'-diphosphate) is a mediator of the stringent response that coordinates a variety of cellular activities in response to changes in nutritional abundance.</text>
</comment>
<gene>
    <name evidence="3" type="ORF">T190607A01A_20610</name>
</gene>
<dbReference type="GO" id="GO:0008728">
    <property type="term" value="F:GTP diphosphokinase activity"/>
    <property type="evidence" value="ECO:0007669"/>
    <property type="project" value="UniProtKB-EC"/>
</dbReference>
<dbReference type="Proteomes" id="UP001497416">
    <property type="component" value="Unassembled WGS sequence"/>
</dbReference>
<organism evidence="3 4">
    <name type="scientific">Tenacibaculum platacis</name>
    <dbReference type="NCBI Taxonomy" id="3137852"/>
    <lineage>
        <taxon>Bacteria</taxon>
        <taxon>Pseudomonadati</taxon>
        <taxon>Bacteroidota</taxon>
        <taxon>Flavobacteriia</taxon>
        <taxon>Flavobacteriales</taxon>
        <taxon>Flavobacteriaceae</taxon>
        <taxon>Tenacibaculum</taxon>
    </lineage>
</organism>
<dbReference type="InterPro" id="IPR043519">
    <property type="entry name" value="NT_sf"/>
</dbReference>
<evidence type="ECO:0000256" key="1">
    <source>
        <dbReference type="RuleBase" id="RU003847"/>
    </source>
</evidence>
<proteinExistence type="inferred from homology"/>
<dbReference type="NCBIfam" id="TIGR00691">
    <property type="entry name" value="spoT_relA"/>
    <property type="match status" value="1"/>
</dbReference>
<dbReference type="Gene3D" id="3.30.460.10">
    <property type="entry name" value="Beta Polymerase, domain 2"/>
    <property type="match status" value="1"/>
</dbReference>
<protein>
    <submittedName>
        <fullName evidence="3">GTP diphosphokinase / guanosine-3',5'-bis(Diphosphate) 3'-diphosphatase</fullName>
        <ecNumber evidence="3">2.7.6.5</ecNumber>
        <ecNumber evidence="3">3.1.7.2</ecNumber>
    </submittedName>
</protein>
<dbReference type="EC" id="3.1.7.2" evidence="3"/>
<keyword evidence="4" id="KW-1185">Reference proteome</keyword>
<dbReference type="Pfam" id="PF13291">
    <property type="entry name" value="ACT_4"/>
    <property type="match status" value="1"/>
</dbReference>
<dbReference type="Gene3D" id="1.10.3210.10">
    <property type="entry name" value="Hypothetical protein af1432"/>
    <property type="match status" value="1"/>
</dbReference>
<dbReference type="CDD" id="cd04876">
    <property type="entry name" value="ACT_RelA-SpoT"/>
    <property type="match status" value="1"/>
</dbReference>
<dbReference type="SUPFAM" id="SSF55021">
    <property type="entry name" value="ACT-like"/>
    <property type="match status" value="1"/>
</dbReference>
<dbReference type="EC" id="2.7.6.5" evidence="3"/>
<evidence type="ECO:0000259" key="2">
    <source>
        <dbReference type="PROSITE" id="PS51880"/>
    </source>
</evidence>
<dbReference type="InterPro" id="IPR004095">
    <property type="entry name" value="TGS"/>
</dbReference>
<dbReference type="Pfam" id="PF04607">
    <property type="entry name" value="RelA_SpoT"/>
    <property type="match status" value="1"/>
</dbReference>
<keyword evidence="3" id="KW-0378">Hydrolase</keyword>
<dbReference type="GO" id="GO:0008893">
    <property type="term" value="F:guanosine-3',5'-bis(diphosphate) 3'-diphosphatase activity"/>
    <property type="evidence" value="ECO:0007669"/>
    <property type="project" value="UniProtKB-EC"/>
</dbReference>
<dbReference type="SUPFAM" id="SSF81271">
    <property type="entry name" value="TGS-like"/>
    <property type="match status" value="1"/>
</dbReference>
<dbReference type="InterPro" id="IPR045865">
    <property type="entry name" value="ACT-like_dom_sf"/>
</dbReference>
<comment type="similarity">
    <text evidence="1">Belongs to the relA/spoT family.</text>
</comment>
<dbReference type="InterPro" id="IPR003607">
    <property type="entry name" value="HD/PDEase_dom"/>
</dbReference>
<dbReference type="InterPro" id="IPR012675">
    <property type="entry name" value="Beta-grasp_dom_sf"/>
</dbReference>
<dbReference type="InterPro" id="IPR004811">
    <property type="entry name" value="RelA/Spo_fam"/>
</dbReference>
<dbReference type="InterPro" id="IPR012676">
    <property type="entry name" value="TGS-like"/>
</dbReference>
<accession>A0ABM9P154</accession>
<dbReference type="Gene3D" id="3.10.20.30">
    <property type="match status" value="1"/>
</dbReference>
<dbReference type="Pfam" id="PF19296">
    <property type="entry name" value="RelA_AH_RIS"/>
    <property type="match status" value="1"/>
</dbReference>
<dbReference type="EMBL" id="CAXIXY010000004">
    <property type="protein sequence ID" value="CAL2086254.1"/>
    <property type="molecule type" value="Genomic_DNA"/>
</dbReference>
<dbReference type="CDD" id="cd00077">
    <property type="entry name" value="HDc"/>
    <property type="match status" value="1"/>
</dbReference>
<reference evidence="3 4" key="1">
    <citation type="submission" date="2024-05" db="EMBL/GenBank/DDBJ databases">
        <authorList>
            <person name="Duchaud E."/>
        </authorList>
    </citation>
    <scope>NUCLEOTIDE SEQUENCE [LARGE SCALE GENOMIC DNA]</scope>
    <source>
        <strain evidence="3">Ena-SAMPLE-TAB-13-05-2024-13:56:06:370-140302</strain>
    </source>
</reference>
<feature type="domain" description="TGS" evidence="2">
    <location>
        <begin position="404"/>
        <end position="465"/>
    </location>
</feature>
<dbReference type="InterPro" id="IPR045600">
    <property type="entry name" value="RelA/SpoT_AH_RIS"/>
</dbReference>
<dbReference type="Pfam" id="PF02824">
    <property type="entry name" value="TGS"/>
    <property type="match status" value="1"/>
</dbReference>
<dbReference type="Pfam" id="PF13328">
    <property type="entry name" value="HD_4"/>
    <property type="match status" value="1"/>
</dbReference>
<dbReference type="SMART" id="SM00954">
    <property type="entry name" value="RelA_SpoT"/>
    <property type="match status" value="1"/>
</dbReference>